<gene>
    <name evidence="3" type="ORF">C8A04DRAFT_29908</name>
</gene>
<evidence type="ECO:0000256" key="2">
    <source>
        <dbReference type="SAM" id="Phobius"/>
    </source>
</evidence>
<sequence>MSSTSLSTPSAATLPRNRRPTPAHPLPPISFPSSLISDLYSPALCHESLRILARKLATLDQRALSIVQAICLSIQSGRLNAGDTASQAEARRNLDDIQALSVQFGDITEGRRAFGEGYLRDRHMIYFWAKALSFGSQAYRASPEDPLSKAFEAVMGGLVRELAMVEDCLVAAAGEGVLEDEVMYTVGERWSRAEGMAGVFGQSFVEWAVVVQKLREAQPKPTKPTVNIWMNISLLWTTFAVTAVSNVVFFALGCIYSPHKPGTPEDADFWFLLQSCVSQFFGLAWLAIPLWHNPHVPRRSWIAMVGVAAVCTVVAAPLYLYVPTEWSTFVASTGGAIQAFLSLQLAIAV</sequence>
<feature type="region of interest" description="Disordered" evidence="1">
    <location>
        <begin position="1"/>
        <end position="26"/>
    </location>
</feature>
<dbReference type="RefSeq" id="XP_062635830.1">
    <property type="nucleotide sequence ID" value="XM_062781177.1"/>
</dbReference>
<dbReference type="AlphaFoldDB" id="A0AAN6V0W5"/>
<dbReference type="EMBL" id="MU853597">
    <property type="protein sequence ID" value="KAK4142459.1"/>
    <property type="molecule type" value="Genomic_DNA"/>
</dbReference>
<organism evidence="3 4">
    <name type="scientific">Dichotomopilus funicola</name>
    <dbReference type="NCBI Taxonomy" id="1934379"/>
    <lineage>
        <taxon>Eukaryota</taxon>
        <taxon>Fungi</taxon>
        <taxon>Dikarya</taxon>
        <taxon>Ascomycota</taxon>
        <taxon>Pezizomycotina</taxon>
        <taxon>Sordariomycetes</taxon>
        <taxon>Sordariomycetidae</taxon>
        <taxon>Sordariales</taxon>
        <taxon>Chaetomiaceae</taxon>
        <taxon>Dichotomopilus</taxon>
    </lineage>
</organism>
<keyword evidence="2" id="KW-0472">Membrane</keyword>
<proteinExistence type="predicted"/>
<evidence type="ECO:0000313" key="4">
    <source>
        <dbReference type="Proteomes" id="UP001302676"/>
    </source>
</evidence>
<feature type="compositionally biased region" description="Low complexity" evidence="1">
    <location>
        <begin position="1"/>
        <end position="15"/>
    </location>
</feature>
<name>A0AAN6V0W5_9PEZI</name>
<comment type="caution">
    <text evidence="3">The sequence shown here is derived from an EMBL/GenBank/DDBJ whole genome shotgun (WGS) entry which is preliminary data.</text>
</comment>
<reference evidence="3" key="1">
    <citation type="journal article" date="2023" name="Mol. Phylogenet. Evol.">
        <title>Genome-scale phylogeny and comparative genomics of the fungal order Sordariales.</title>
        <authorList>
            <person name="Hensen N."/>
            <person name="Bonometti L."/>
            <person name="Westerberg I."/>
            <person name="Brannstrom I.O."/>
            <person name="Guillou S."/>
            <person name="Cros-Aarteil S."/>
            <person name="Calhoun S."/>
            <person name="Haridas S."/>
            <person name="Kuo A."/>
            <person name="Mondo S."/>
            <person name="Pangilinan J."/>
            <person name="Riley R."/>
            <person name="LaButti K."/>
            <person name="Andreopoulos B."/>
            <person name="Lipzen A."/>
            <person name="Chen C."/>
            <person name="Yan M."/>
            <person name="Daum C."/>
            <person name="Ng V."/>
            <person name="Clum A."/>
            <person name="Steindorff A."/>
            <person name="Ohm R.A."/>
            <person name="Martin F."/>
            <person name="Silar P."/>
            <person name="Natvig D.O."/>
            <person name="Lalanne C."/>
            <person name="Gautier V."/>
            <person name="Ament-Velasquez S.L."/>
            <person name="Kruys A."/>
            <person name="Hutchinson M.I."/>
            <person name="Powell A.J."/>
            <person name="Barry K."/>
            <person name="Miller A.N."/>
            <person name="Grigoriev I.V."/>
            <person name="Debuchy R."/>
            <person name="Gladieux P."/>
            <person name="Hiltunen Thoren M."/>
            <person name="Johannesson H."/>
        </authorList>
    </citation>
    <scope>NUCLEOTIDE SEQUENCE</scope>
    <source>
        <strain evidence="3">CBS 141.50</strain>
    </source>
</reference>
<feature type="transmembrane region" description="Helical" evidence="2">
    <location>
        <begin position="228"/>
        <end position="257"/>
    </location>
</feature>
<evidence type="ECO:0000256" key="1">
    <source>
        <dbReference type="SAM" id="MobiDB-lite"/>
    </source>
</evidence>
<evidence type="ECO:0000313" key="3">
    <source>
        <dbReference type="EMBL" id="KAK4142459.1"/>
    </source>
</evidence>
<dbReference type="Proteomes" id="UP001302676">
    <property type="component" value="Unassembled WGS sequence"/>
</dbReference>
<reference evidence="3" key="2">
    <citation type="submission" date="2023-05" db="EMBL/GenBank/DDBJ databases">
        <authorList>
            <consortium name="Lawrence Berkeley National Laboratory"/>
            <person name="Steindorff A."/>
            <person name="Hensen N."/>
            <person name="Bonometti L."/>
            <person name="Westerberg I."/>
            <person name="Brannstrom I.O."/>
            <person name="Guillou S."/>
            <person name="Cros-Aarteil S."/>
            <person name="Calhoun S."/>
            <person name="Haridas S."/>
            <person name="Kuo A."/>
            <person name="Mondo S."/>
            <person name="Pangilinan J."/>
            <person name="Riley R."/>
            <person name="Labutti K."/>
            <person name="Andreopoulos B."/>
            <person name="Lipzen A."/>
            <person name="Chen C."/>
            <person name="Yanf M."/>
            <person name="Daum C."/>
            <person name="Ng V."/>
            <person name="Clum A."/>
            <person name="Ohm R."/>
            <person name="Martin F."/>
            <person name="Silar P."/>
            <person name="Natvig D."/>
            <person name="Lalanne C."/>
            <person name="Gautier V."/>
            <person name="Ament-Velasquez S.L."/>
            <person name="Kruys A."/>
            <person name="Hutchinson M.I."/>
            <person name="Powell A.J."/>
            <person name="Barry K."/>
            <person name="Miller A.N."/>
            <person name="Grigoriev I.V."/>
            <person name="Debuchy R."/>
            <person name="Gladieux P."/>
            <person name="Thoren M.H."/>
            <person name="Johannesson H."/>
        </authorList>
    </citation>
    <scope>NUCLEOTIDE SEQUENCE</scope>
    <source>
        <strain evidence="3">CBS 141.50</strain>
    </source>
</reference>
<keyword evidence="2" id="KW-0812">Transmembrane</keyword>
<feature type="transmembrane region" description="Helical" evidence="2">
    <location>
        <begin position="269"/>
        <end position="288"/>
    </location>
</feature>
<dbReference type="GeneID" id="87817790"/>
<accession>A0AAN6V0W5</accession>
<keyword evidence="4" id="KW-1185">Reference proteome</keyword>
<feature type="transmembrane region" description="Helical" evidence="2">
    <location>
        <begin position="300"/>
        <end position="322"/>
    </location>
</feature>
<keyword evidence="2" id="KW-1133">Transmembrane helix</keyword>
<protein>
    <submittedName>
        <fullName evidence="3">Uncharacterized protein</fullName>
    </submittedName>
</protein>